<dbReference type="EMBL" id="CASHTH010002469">
    <property type="protein sequence ID" value="CAI8030299.1"/>
    <property type="molecule type" value="Genomic_DNA"/>
</dbReference>
<gene>
    <name evidence="2" type="ORF">GBAR_LOCUS17179</name>
</gene>
<sequence>MIFTLEGPEKLLPDPKYYTKNITGINPNLTIYLVIVLKVGQIQLIRRQITRDEMQDVQFDSNNTTGNSRSLNQSLLTAIEAHYKDPSIPYPGEDNAILFELTPYLESAGFHDPLSKIYVTQQPVVKNFSIICFLFVITQLPKLVYNKSVGSLLSRKPTDPLDGPAFVTGCLSLLRQFHSHNTDQFLGYMGQYVRSMVHSNASTKDKAVSLSAEVVNALCYLEELTHYSHLPRRAVERFIPAYIFAEFRRHQQL</sequence>
<protein>
    <submittedName>
        <fullName evidence="2">WASH complex subunit 5</fullName>
    </submittedName>
</protein>
<name>A0AA35SIM1_GEOBA</name>
<accession>A0AA35SIM1</accession>
<evidence type="ECO:0000313" key="2">
    <source>
        <dbReference type="EMBL" id="CAI8030299.1"/>
    </source>
</evidence>
<dbReference type="GO" id="GO:0051125">
    <property type="term" value="P:regulation of actin nucleation"/>
    <property type="evidence" value="ECO:0007669"/>
    <property type="project" value="TreeGrafter"/>
</dbReference>
<comment type="caution">
    <text evidence="2">The sequence shown here is derived from an EMBL/GenBank/DDBJ whole genome shotgun (WGS) entry which is preliminary data.</text>
</comment>
<dbReference type="GO" id="GO:0005768">
    <property type="term" value="C:endosome"/>
    <property type="evidence" value="ECO:0007669"/>
    <property type="project" value="TreeGrafter"/>
</dbReference>
<dbReference type="GO" id="GO:0140285">
    <property type="term" value="P:endosome fission"/>
    <property type="evidence" value="ECO:0007669"/>
    <property type="project" value="TreeGrafter"/>
</dbReference>
<dbReference type="GO" id="GO:0071203">
    <property type="term" value="C:WASH complex"/>
    <property type="evidence" value="ECO:0007669"/>
    <property type="project" value="InterPro"/>
</dbReference>
<organism evidence="2 3">
    <name type="scientific">Geodia barretti</name>
    <name type="common">Barrett's horny sponge</name>
    <dbReference type="NCBI Taxonomy" id="519541"/>
    <lineage>
        <taxon>Eukaryota</taxon>
        <taxon>Metazoa</taxon>
        <taxon>Porifera</taxon>
        <taxon>Demospongiae</taxon>
        <taxon>Heteroscleromorpha</taxon>
        <taxon>Tetractinellida</taxon>
        <taxon>Astrophorina</taxon>
        <taxon>Geodiidae</taxon>
        <taxon>Geodia</taxon>
    </lineage>
</organism>
<dbReference type="PANTHER" id="PTHR15691:SF6">
    <property type="entry name" value="WASH COMPLEX SUBUNIT 5"/>
    <property type="match status" value="1"/>
</dbReference>
<dbReference type="AlphaFoldDB" id="A0AA35SIM1"/>
<comment type="similarity">
    <text evidence="1">Belongs to the strumpellin family.</text>
</comment>
<evidence type="ECO:0000256" key="1">
    <source>
        <dbReference type="ARBA" id="ARBA00006224"/>
    </source>
</evidence>
<dbReference type="Proteomes" id="UP001174909">
    <property type="component" value="Unassembled WGS sequence"/>
</dbReference>
<evidence type="ECO:0000313" key="3">
    <source>
        <dbReference type="Proteomes" id="UP001174909"/>
    </source>
</evidence>
<dbReference type="InterPro" id="IPR019393">
    <property type="entry name" value="WASH_strumpellin"/>
</dbReference>
<dbReference type="GO" id="GO:0007032">
    <property type="term" value="P:endosome organization"/>
    <property type="evidence" value="ECO:0007669"/>
    <property type="project" value="TreeGrafter"/>
</dbReference>
<dbReference type="GO" id="GO:0030041">
    <property type="term" value="P:actin filament polymerization"/>
    <property type="evidence" value="ECO:0007669"/>
    <property type="project" value="TreeGrafter"/>
</dbReference>
<dbReference type="PANTHER" id="PTHR15691">
    <property type="entry name" value="WASH COMPLEX SUBUNIT 5"/>
    <property type="match status" value="1"/>
</dbReference>
<dbReference type="Pfam" id="PF10266">
    <property type="entry name" value="Strumpellin"/>
    <property type="match status" value="1"/>
</dbReference>
<keyword evidence="3" id="KW-1185">Reference proteome</keyword>
<reference evidence="2" key="1">
    <citation type="submission" date="2023-03" db="EMBL/GenBank/DDBJ databases">
        <authorList>
            <person name="Steffen K."/>
            <person name="Cardenas P."/>
        </authorList>
    </citation>
    <scope>NUCLEOTIDE SEQUENCE</scope>
</reference>
<proteinExistence type="inferred from homology"/>